<dbReference type="Gene3D" id="1.10.630.10">
    <property type="entry name" value="Cytochrome P450"/>
    <property type="match status" value="1"/>
</dbReference>
<dbReference type="GO" id="GO:0005737">
    <property type="term" value="C:cytoplasm"/>
    <property type="evidence" value="ECO:0007669"/>
    <property type="project" value="TreeGrafter"/>
</dbReference>
<dbReference type="Pfam" id="PF00067">
    <property type="entry name" value="p450"/>
    <property type="match status" value="1"/>
</dbReference>
<evidence type="ECO:0000256" key="2">
    <source>
        <dbReference type="ARBA" id="ARBA00004370"/>
    </source>
</evidence>
<dbReference type="SUPFAM" id="SSF48264">
    <property type="entry name" value="Cytochrome P450"/>
    <property type="match status" value="1"/>
</dbReference>
<evidence type="ECO:0000256" key="4">
    <source>
        <dbReference type="ARBA" id="ARBA00022617"/>
    </source>
</evidence>
<protein>
    <submittedName>
        <fullName evidence="10">Uncharacterized protein</fullName>
    </submittedName>
</protein>
<dbReference type="GO" id="GO:0016712">
    <property type="term" value="F:oxidoreductase activity, acting on paired donors, with incorporation or reduction of molecular oxygen, reduced flavin or flavoprotein as one donor, and incorporation of one atom of oxygen"/>
    <property type="evidence" value="ECO:0007669"/>
    <property type="project" value="TreeGrafter"/>
</dbReference>
<keyword evidence="4" id="KW-0349">Heme</keyword>
<dbReference type="AlphaFoldDB" id="A0A8C0CP70"/>
<reference evidence="10" key="1">
    <citation type="submission" date="2023-09" db="UniProtKB">
        <authorList>
            <consortium name="Ensembl"/>
        </authorList>
    </citation>
    <scope>IDENTIFICATION</scope>
</reference>
<evidence type="ECO:0000256" key="9">
    <source>
        <dbReference type="ARBA" id="ARBA00023136"/>
    </source>
</evidence>
<comment type="similarity">
    <text evidence="3">Belongs to the cytochrome P450 family.</text>
</comment>
<dbReference type="PRINTS" id="PR00463">
    <property type="entry name" value="EP450I"/>
</dbReference>
<dbReference type="PROSITE" id="PS50096">
    <property type="entry name" value="IQ"/>
    <property type="match status" value="1"/>
</dbReference>
<dbReference type="InterPro" id="IPR036396">
    <property type="entry name" value="Cyt_P450_sf"/>
</dbReference>
<accession>A0A8C0CP70</accession>
<keyword evidence="6" id="KW-0560">Oxidoreductase</keyword>
<keyword evidence="9" id="KW-0472">Membrane</keyword>
<proteinExistence type="inferred from homology"/>
<sequence>DNAQLSSMLTKYFIKFWLKILDDYDPQVPHVVGKALRWRFMPRGRCLGMGPAELSLQPWDPVSPQLAQAHSNVFTVWVGPTPVVVLSGFRVVKEALVSNSEQFSGRPLTPLFRDLFGERGVICSNGHTWRQQKRLCLATLRELGLGKRALELQLQGEAAELAEAFHQEQGRPFDPRVHIVTSTARVIGALVFGRHFLLEDPFFQELIQAIDFGLPLGGPLPPQLYDLFPWAFRRLPGPHQEMFRYQKAVRGYVCREINRHKLRTPEAPKDFISCYLATDDPVSTFNEENLIQMVVDLFLGGTDTTATTLCWALIYMVQHGAIQERVQQELDAVLGTSRAVRYEDREQLPYTRAVLHEVQRLSSVVTAGAVRQCVTSTRVHGHPVPKGTIILPNLASVLYDPKCWETPQQFNSGHFLDKDGNFLVNEAFLPFSAGHRVSLGDQLAQMELFLMFATLLRTFWFQLPEGSPGLRLEYIFGGTRQPRPQKICAVPHLNCPSPGPGEEGVWPMAGGGGGLETCPPQRPSLVFFGS</sequence>
<name>A0A8C0CP70_BALMU</name>
<dbReference type="GeneTree" id="ENSGT00940000163497"/>
<dbReference type="InterPro" id="IPR050182">
    <property type="entry name" value="Cytochrome_P450_fam2"/>
</dbReference>
<comment type="cofactor">
    <cofactor evidence="1">
        <name>heme</name>
        <dbReference type="ChEBI" id="CHEBI:30413"/>
    </cofactor>
</comment>
<evidence type="ECO:0000313" key="10">
    <source>
        <dbReference type="Ensembl" id="ENSBMSP00010009109.1"/>
    </source>
</evidence>
<dbReference type="PRINTS" id="PR00385">
    <property type="entry name" value="P450"/>
</dbReference>
<dbReference type="GO" id="GO:0020037">
    <property type="term" value="F:heme binding"/>
    <property type="evidence" value="ECO:0007669"/>
    <property type="project" value="InterPro"/>
</dbReference>
<dbReference type="InterPro" id="IPR001128">
    <property type="entry name" value="Cyt_P450"/>
</dbReference>
<comment type="subcellular location">
    <subcellularLocation>
        <location evidence="2">Membrane</location>
    </subcellularLocation>
</comment>
<keyword evidence="7" id="KW-0408">Iron</keyword>
<dbReference type="PANTHER" id="PTHR24300">
    <property type="entry name" value="CYTOCHROME P450 508A4-RELATED"/>
    <property type="match status" value="1"/>
</dbReference>
<dbReference type="GO" id="GO:0006082">
    <property type="term" value="P:organic acid metabolic process"/>
    <property type="evidence" value="ECO:0007669"/>
    <property type="project" value="TreeGrafter"/>
</dbReference>
<dbReference type="GO" id="GO:0006805">
    <property type="term" value="P:xenobiotic metabolic process"/>
    <property type="evidence" value="ECO:0007669"/>
    <property type="project" value="TreeGrafter"/>
</dbReference>
<dbReference type="InterPro" id="IPR002401">
    <property type="entry name" value="Cyt_P450_E_grp-I"/>
</dbReference>
<dbReference type="PANTHER" id="PTHR24300:SF368">
    <property type="entry name" value="CYTOCHROME P450, FAMILY 2, SUBFAMILY AB, POLYPEPTIDE 1"/>
    <property type="match status" value="1"/>
</dbReference>
<evidence type="ECO:0000256" key="8">
    <source>
        <dbReference type="ARBA" id="ARBA00023033"/>
    </source>
</evidence>
<dbReference type="GO" id="GO:0005506">
    <property type="term" value="F:iron ion binding"/>
    <property type="evidence" value="ECO:0007669"/>
    <property type="project" value="InterPro"/>
</dbReference>
<keyword evidence="8" id="KW-0503">Monooxygenase</keyword>
<dbReference type="Ensembl" id="ENSBMST00010010148.1">
    <property type="protein sequence ID" value="ENSBMSP00010009109.1"/>
    <property type="gene ID" value="ENSBMSG00010006644.1"/>
</dbReference>
<organism evidence="10">
    <name type="scientific">Balaenoptera musculus</name>
    <name type="common">Blue whale</name>
    <dbReference type="NCBI Taxonomy" id="9771"/>
    <lineage>
        <taxon>Eukaryota</taxon>
        <taxon>Metazoa</taxon>
        <taxon>Chordata</taxon>
        <taxon>Craniata</taxon>
        <taxon>Vertebrata</taxon>
        <taxon>Euteleostomi</taxon>
        <taxon>Mammalia</taxon>
        <taxon>Eutheria</taxon>
        <taxon>Laurasiatheria</taxon>
        <taxon>Artiodactyla</taxon>
        <taxon>Whippomorpha</taxon>
        <taxon>Cetacea</taxon>
        <taxon>Mysticeti</taxon>
        <taxon>Balaenopteridae</taxon>
        <taxon>Balaenoptera</taxon>
    </lineage>
</organism>
<evidence type="ECO:0000256" key="7">
    <source>
        <dbReference type="ARBA" id="ARBA00023004"/>
    </source>
</evidence>
<evidence type="ECO:0000256" key="5">
    <source>
        <dbReference type="ARBA" id="ARBA00022723"/>
    </source>
</evidence>
<dbReference type="FunFam" id="1.10.630.10:FF:000004">
    <property type="entry name" value="cytochrome P450 2D15 isoform X1"/>
    <property type="match status" value="1"/>
</dbReference>
<dbReference type="GO" id="GO:0016020">
    <property type="term" value="C:membrane"/>
    <property type="evidence" value="ECO:0007669"/>
    <property type="project" value="UniProtKB-SubCell"/>
</dbReference>
<keyword evidence="5" id="KW-0479">Metal-binding</keyword>
<evidence type="ECO:0000256" key="6">
    <source>
        <dbReference type="ARBA" id="ARBA00023002"/>
    </source>
</evidence>
<evidence type="ECO:0000256" key="3">
    <source>
        <dbReference type="ARBA" id="ARBA00010617"/>
    </source>
</evidence>
<evidence type="ECO:0000256" key="1">
    <source>
        <dbReference type="ARBA" id="ARBA00001971"/>
    </source>
</evidence>